<name>A0ACA9MHF3_9GLOM</name>
<evidence type="ECO:0000313" key="2">
    <source>
        <dbReference type="Proteomes" id="UP000789525"/>
    </source>
</evidence>
<dbReference type="Proteomes" id="UP000789525">
    <property type="component" value="Unassembled WGS sequence"/>
</dbReference>
<gene>
    <name evidence="1" type="ORF">ACOLOM_LOCUS6350</name>
</gene>
<keyword evidence="2" id="KW-1185">Reference proteome</keyword>
<sequence length="561" mass="62956">CSLYSLFVSANPLHHHPKSHHSKHHNPHKHKPHNHPAPKPRTPISSPIINNIFDTFTALPENPRGVTRHFEFRLVKANLAVDGVTRAVWTVNGQYPGPVISGNIGDTFAIHVVNELGEPSGMHWHGLDQDGTNWYDGVPGITQCPIKNGKSLSYVFNLTQSGTYWYHSHFMAQYVDGLRGPIVIFDPNDPYKHDYDSEYVMSVADWYHTPTEDPGMLPLFRDVNYQGGDPVPDSGEISGVGQYRCTIPKCKPKKFATYKVKRGHRYRFRLINFSAMSHFTVSFDQHPLKVIEVDGTMIEPYTVTSLPINIAQRYSVIVEMNQPIGNYFIRATISDCSVGGGPGTINGNSPLLNNKQITGILRYEGAPSSIPKSKAYHTKTPDCLDPDSSNPRNLRPINLKKKVPTNKNIHTIKLTVAIAFNPQLEATINGNSFAVNFKNPSYQKVLSGSKFVPTDNAFTYHGLNKPHGHSFWVVARGGTGSSTKPLSSLKYNFENPLYRDTLTLEEFSLTAIMYYADNPGVWLFHCHIEWHVEMGMVAQLVEVPEVFKTYKIPRSVTDMCK</sequence>
<organism evidence="1 2">
    <name type="scientific">Acaulospora colombiana</name>
    <dbReference type="NCBI Taxonomy" id="27376"/>
    <lineage>
        <taxon>Eukaryota</taxon>
        <taxon>Fungi</taxon>
        <taxon>Fungi incertae sedis</taxon>
        <taxon>Mucoromycota</taxon>
        <taxon>Glomeromycotina</taxon>
        <taxon>Glomeromycetes</taxon>
        <taxon>Diversisporales</taxon>
        <taxon>Acaulosporaceae</taxon>
        <taxon>Acaulospora</taxon>
    </lineage>
</organism>
<proteinExistence type="predicted"/>
<evidence type="ECO:0000313" key="1">
    <source>
        <dbReference type="EMBL" id="CAG8591741.1"/>
    </source>
</evidence>
<comment type="caution">
    <text evidence="1">The sequence shown here is derived from an EMBL/GenBank/DDBJ whole genome shotgun (WGS) entry which is preliminary data.</text>
</comment>
<dbReference type="EMBL" id="CAJVPT010012926">
    <property type="protein sequence ID" value="CAG8591741.1"/>
    <property type="molecule type" value="Genomic_DNA"/>
</dbReference>
<protein>
    <submittedName>
        <fullName evidence="1">9691_t:CDS:1</fullName>
    </submittedName>
</protein>
<feature type="non-terminal residue" evidence="1">
    <location>
        <position position="1"/>
    </location>
</feature>
<accession>A0ACA9MHF3</accession>
<reference evidence="1" key="1">
    <citation type="submission" date="2021-06" db="EMBL/GenBank/DDBJ databases">
        <authorList>
            <person name="Kallberg Y."/>
            <person name="Tangrot J."/>
            <person name="Rosling A."/>
        </authorList>
    </citation>
    <scope>NUCLEOTIDE SEQUENCE</scope>
    <source>
        <strain evidence="1">CL356</strain>
    </source>
</reference>